<name>A0A1N7GQS1_9ACTN</name>
<protein>
    <submittedName>
        <fullName evidence="1">Uncharacterized protein</fullName>
    </submittedName>
</protein>
<organism evidence="1 2">
    <name type="scientific">Microbispora rosea</name>
    <dbReference type="NCBI Taxonomy" id="58117"/>
    <lineage>
        <taxon>Bacteria</taxon>
        <taxon>Bacillati</taxon>
        <taxon>Actinomycetota</taxon>
        <taxon>Actinomycetes</taxon>
        <taxon>Streptosporangiales</taxon>
        <taxon>Streptosporangiaceae</taxon>
        <taxon>Microbispora</taxon>
    </lineage>
</organism>
<sequence length="35" mass="4486">MRVSYLAYLALRNKERRERLSEEHRREGRRREGRR</sequence>
<dbReference type="STRING" id="58117.SAMN05421833_13164"/>
<dbReference type="Proteomes" id="UP000186096">
    <property type="component" value="Unassembled WGS sequence"/>
</dbReference>
<accession>A0A1N7GQS1</accession>
<keyword evidence="2" id="KW-1185">Reference proteome</keyword>
<dbReference type="EMBL" id="FTNI01000031">
    <property type="protein sequence ID" value="SIS14906.1"/>
    <property type="molecule type" value="Genomic_DNA"/>
</dbReference>
<evidence type="ECO:0000313" key="1">
    <source>
        <dbReference type="EMBL" id="SIS14906.1"/>
    </source>
</evidence>
<proteinExistence type="predicted"/>
<evidence type="ECO:0000313" key="2">
    <source>
        <dbReference type="Proteomes" id="UP000186096"/>
    </source>
</evidence>
<dbReference type="AlphaFoldDB" id="A0A1N7GQS1"/>
<gene>
    <name evidence="1" type="ORF">SAMN05421833_13164</name>
</gene>
<reference evidence="2" key="1">
    <citation type="submission" date="2017-01" db="EMBL/GenBank/DDBJ databases">
        <authorList>
            <person name="Varghese N."/>
            <person name="Submissions S."/>
        </authorList>
    </citation>
    <scope>NUCLEOTIDE SEQUENCE [LARGE SCALE GENOMIC DNA]</scope>
    <source>
        <strain evidence="2">ATCC 12950</strain>
    </source>
</reference>